<evidence type="ECO:0000256" key="4">
    <source>
        <dbReference type="ARBA" id="ARBA00022692"/>
    </source>
</evidence>
<keyword evidence="16" id="KW-1185">Reference proteome</keyword>
<dbReference type="Gene3D" id="3.30.200.20">
    <property type="entry name" value="Phosphorylase Kinase, domain 1"/>
    <property type="match status" value="1"/>
</dbReference>
<dbReference type="GO" id="GO:0005886">
    <property type="term" value="C:plasma membrane"/>
    <property type="evidence" value="ECO:0000318"/>
    <property type="project" value="GO_Central"/>
</dbReference>
<dbReference type="InterPro" id="IPR011009">
    <property type="entry name" value="Kinase-like_dom_sf"/>
</dbReference>
<dbReference type="PANTHER" id="PTHR27003">
    <property type="entry name" value="OS07G0166700 PROTEIN"/>
    <property type="match status" value="1"/>
</dbReference>
<accession>A0A3B6MXG4</accession>
<keyword evidence="11" id="KW-0325">Glycoprotein</keyword>
<dbReference type="PROSITE" id="PS50011">
    <property type="entry name" value="PROTEIN_KINASE_DOM"/>
    <property type="match status" value="1"/>
</dbReference>
<proteinExistence type="predicted"/>
<keyword evidence="3" id="KW-0808">Transferase</keyword>
<gene>
    <name evidence="15" type="primary">LOC123125508</name>
</gene>
<keyword evidence="4 13" id="KW-0812">Transmembrane</keyword>
<dbReference type="GO" id="GO:0004674">
    <property type="term" value="F:protein serine/threonine kinase activity"/>
    <property type="evidence" value="ECO:0007669"/>
    <property type="project" value="UniProtKB-KW"/>
</dbReference>
<dbReference type="FunFam" id="3.30.200.20:FF:000039">
    <property type="entry name" value="receptor-like protein kinase FERONIA"/>
    <property type="match status" value="1"/>
</dbReference>
<keyword evidence="2" id="KW-0723">Serine/threonine-protein kinase</keyword>
<dbReference type="FunFam" id="1.10.510.10:FF:000252">
    <property type="entry name" value="Receptor-like protein kinase FERONIA"/>
    <property type="match status" value="1"/>
</dbReference>
<dbReference type="GO" id="GO:0004672">
    <property type="term" value="F:protein kinase activity"/>
    <property type="evidence" value="ECO:0000318"/>
    <property type="project" value="GO_Central"/>
</dbReference>
<dbReference type="Gene3D" id="1.10.510.10">
    <property type="entry name" value="Transferase(Phosphotransferase) domain 1"/>
    <property type="match status" value="1"/>
</dbReference>
<dbReference type="Gramene" id="TraesKAR5D01G0330920.1">
    <property type="protein sequence ID" value="cds.TraesKAR5D01G0330920.1"/>
    <property type="gene ID" value="TraesKAR5D01G0330920"/>
</dbReference>
<evidence type="ECO:0000256" key="1">
    <source>
        <dbReference type="ARBA" id="ARBA00004479"/>
    </source>
</evidence>
<dbReference type="InterPro" id="IPR000719">
    <property type="entry name" value="Prot_kinase_dom"/>
</dbReference>
<dbReference type="PANTHER" id="PTHR27003:SF97">
    <property type="entry name" value="OS01G0253000 PROTEIN"/>
    <property type="match status" value="1"/>
</dbReference>
<keyword evidence="7" id="KW-0418">Kinase</keyword>
<feature type="binding site" evidence="12">
    <location>
        <position position="109"/>
    </location>
    <ligand>
        <name>ATP</name>
        <dbReference type="ChEBI" id="CHEBI:30616"/>
    </ligand>
</feature>
<evidence type="ECO:0000256" key="10">
    <source>
        <dbReference type="ARBA" id="ARBA00023136"/>
    </source>
</evidence>
<evidence type="ECO:0000256" key="2">
    <source>
        <dbReference type="ARBA" id="ARBA00022527"/>
    </source>
</evidence>
<dbReference type="Pfam" id="PF07714">
    <property type="entry name" value="PK_Tyr_Ser-Thr"/>
    <property type="match status" value="1"/>
</dbReference>
<dbReference type="GO" id="GO:0005524">
    <property type="term" value="F:ATP binding"/>
    <property type="evidence" value="ECO:0007669"/>
    <property type="project" value="UniProtKB-UniRule"/>
</dbReference>
<dbReference type="EnsemblPlants" id="TraesCS5D02G385700.1">
    <property type="protein sequence ID" value="TraesCS5D02G385700.1.cds1"/>
    <property type="gene ID" value="TraesCS5D02G385700"/>
</dbReference>
<dbReference type="OrthoDB" id="4062651at2759"/>
<evidence type="ECO:0000256" key="3">
    <source>
        <dbReference type="ARBA" id="ARBA00022679"/>
    </source>
</evidence>
<evidence type="ECO:0000256" key="9">
    <source>
        <dbReference type="ARBA" id="ARBA00022989"/>
    </source>
</evidence>
<evidence type="ECO:0000313" key="16">
    <source>
        <dbReference type="Proteomes" id="UP000019116"/>
    </source>
</evidence>
<protein>
    <recommendedName>
        <fullName evidence="14">Protein kinase domain-containing protein</fullName>
    </recommendedName>
</protein>
<dbReference type="SMR" id="A0A3B6MXG4"/>
<evidence type="ECO:0000256" key="6">
    <source>
        <dbReference type="ARBA" id="ARBA00022741"/>
    </source>
</evidence>
<organism evidence="15">
    <name type="scientific">Triticum aestivum</name>
    <name type="common">Wheat</name>
    <dbReference type="NCBI Taxonomy" id="4565"/>
    <lineage>
        <taxon>Eukaryota</taxon>
        <taxon>Viridiplantae</taxon>
        <taxon>Streptophyta</taxon>
        <taxon>Embryophyta</taxon>
        <taxon>Tracheophyta</taxon>
        <taxon>Spermatophyta</taxon>
        <taxon>Magnoliopsida</taxon>
        <taxon>Liliopsida</taxon>
        <taxon>Poales</taxon>
        <taxon>Poaceae</taxon>
        <taxon>BOP clade</taxon>
        <taxon>Pooideae</taxon>
        <taxon>Triticodae</taxon>
        <taxon>Triticeae</taxon>
        <taxon>Triticinae</taxon>
        <taxon>Triticum</taxon>
    </lineage>
</organism>
<keyword evidence="6 12" id="KW-0547">Nucleotide-binding</keyword>
<evidence type="ECO:0000256" key="8">
    <source>
        <dbReference type="ARBA" id="ARBA00022840"/>
    </source>
</evidence>
<evidence type="ECO:0000256" key="12">
    <source>
        <dbReference type="PROSITE-ProRule" id="PRU10141"/>
    </source>
</evidence>
<comment type="subcellular location">
    <subcellularLocation>
        <location evidence="1">Membrane</location>
        <topology evidence="1">Single-pass type I membrane protein</topology>
    </subcellularLocation>
</comment>
<dbReference type="Gramene" id="TraesCS5D02G385700.1">
    <property type="protein sequence ID" value="TraesCS5D02G385700.1.cds1"/>
    <property type="gene ID" value="TraesCS5D02G385700"/>
</dbReference>
<dbReference type="GO" id="GO:0004714">
    <property type="term" value="F:transmembrane receptor protein tyrosine kinase activity"/>
    <property type="evidence" value="ECO:0007669"/>
    <property type="project" value="InterPro"/>
</dbReference>
<feature type="domain" description="Protein kinase" evidence="14">
    <location>
        <begin position="80"/>
        <end position="360"/>
    </location>
</feature>
<dbReference type="OMA" id="EQSMHEV"/>
<dbReference type="InterPro" id="IPR045272">
    <property type="entry name" value="ANXUR1/2-like"/>
</dbReference>
<dbReference type="AlphaFoldDB" id="A0A3B6MXG4"/>
<evidence type="ECO:0000256" key="11">
    <source>
        <dbReference type="ARBA" id="ARBA00023180"/>
    </source>
</evidence>
<dbReference type="PROSITE" id="PS00107">
    <property type="entry name" value="PROTEIN_KINASE_ATP"/>
    <property type="match status" value="1"/>
</dbReference>
<keyword evidence="5" id="KW-0732">Signal</keyword>
<sequence length="379" mass="42223">MADTARHPLLILLAVVAATAIIVAISVAVVLYHKRNKRKKNRELSDAGSRTSARWLPQYNSYAVGKSFTFEEIREATSNFAQSLVIGVGGFGKVFCGVVDDGTKKVAIKRWNPSPEQSMHEVQAKIEALSKLQHPHLVSLIGFCLFKKEMILVWEYMEHGTLREHLYNNSGKPVLSCSWRHRLDMCIGAARGLHYLHTGGIIHRNVKTTTILIDKNWVAKVSDFGFPKSALTRASQMHLSTSHVNGSYGYTDPEYFCREQLTDKSDVYSFGVVLFEVLMARTALNPALPSDQVSLANYALACQRNGTLPDAVDPVIKDEITPECLEKFAETAVKCLADQGMERPTMGGVLSNLELAMQLLNSMPMQNKPLIQQNHMLYV</sequence>
<evidence type="ECO:0000256" key="5">
    <source>
        <dbReference type="ARBA" id="ARBA00022729"/>
    </source>
</evidence>
<reference evidence="15" key="2">
    <citation type="submission" date="2018-10" db="UniProtKB">
        <authorList>
            <consortium name="EnsemblPlants"/>
        </authorList>
    </citation>
    <scope>IDENTIFICATION</scope>
</reference>
<reference evidence="15" key="1">
    <citation type="submission" date="2018-08" db="EMBL/GenBank/DDBJ databases">
        <authorList>
            <person name="Rossello M."/>
        </authorList>
    </citation>
    <scope>NUCLEOTIDE SEQUENCE [LARGE SCALE GENOMIC DNA]</scope>
    <source>
        <strain evidence="15">cv. Chinese Spring</strain>
    </source>
</reference>
<name>A0A3B6MXG4_WHEAT</name>
<feature type="transmembrane region" description="Helical" evidence="13">
    <location>
        <begin position="12"/>
        <end position="32"/>
    </location>
</feature>
<dbReference type="SUPFAM" id="SSF56112">
    <property type="entry name" value="Protein kinase-like (PK-like)"/>
    <property type="match status" value="1"/>
</dbReference>
<evidence type="ECO:0000313" key="15">
    <source>
        <dbReference type="EnsemblPlants" id="TraesCS5D02G385700.1.cds1"/>
    </source>
</evidence>
<evidence type="ECO:0000259" key="14">
    <source>
        <dbReference type="PROSITE" id="PS50011"/>
    </source>
</evidence>
<keyword evidence="10 13" id="KW-0472">Membrane</keyword>
<dbReference type="STRING" id="4565.A0A3B6MXG4"/>
<evidence type="ECO:0000256" key="7">
    <source>
        <dbReference type="ARBA" id="ARBA00022777"/>
    </source>
</evidence>
<dbReference type="Proteomes" id="UP000019116">
    <property type="component" value="Chromosome 5D"/>
</dbReference>
<evidence type="ECO:0000256" key="13">
    <source>
        <dbReference type="SAM" id="Phobius"/>
    </source>
</evidence>
<dbReference type="InterPro" id="IPR001245">
    <property type="entry name" value="Ser-Thr/Tyr_kinase_cat_dom"/>
</dbReference>
<keyword evidence="8 12" id="KW-0067">ATP-binding</keyword>
<keyword evidence="9 13" id="KW-1133">Transmembrane helix</keyword>
<dbReference type="Gramene" id="TraesCS5D03G0863600.1">
    <property type="protein sequence ID" value="TraesCS5D03G0863600.1.CDS1"/>
    <property type="gene ID" value="TraesCS5D03G0863600"/>
</dbReference>
<dbReference type="InterPro" id="IPR017441">
    <property type="entry name" value="Protein_kinase_ATP_BS"/>
</dbReference>